<comment type="function">
    <text evidence="6">Has a glutathione-disulfide oxidoreductase activity in the presence of NADPH and glutathione reductase. Reduces low molecular weight disulfides and proteins.</text>
</comment>
<dbReference type="InterPro" id="IPR014025">
    <property type="entry name" value="Glutaredoxin_subgr"/>
</dbReference>
<dbReference type="InterPro" id="IPR011900">
    <property type="entry name" value="GRX_bact"/>
</dbReference>
<dbReference type="AlphaFoldDB" id="S6B7T3"/>
<proteinExistence type="inferred from homology"/>
<keyword evidence="6" id="KW-0963">Cytoplasm</keyword>
<dbReference type="HOGENOM" id="CLU_026126_7_3_4"/>
<evidence type="ECO:0000256" key="4">
    <source>
        <dbReference type="ARBA" id="ARBA00023157"/>
    </source>
</evidence>
<comment type="similarity">
    <text evidence="1 6">Belongs to the glutaredoxin family.</text>
</comment>
<dbReference type="PANTHER" id="PTHR45694:SF18">
    <property type="entry name" value="GLUTAREDOXIN-1-RELATED"/>
    <property type="match status" value="1"/>
</dbReference>
<gene>
    <name evidence="8" type="primary">grxC</name>
    <name evidence="8" type="ORF">SCD_n02692</name>
</gene>
<evidence type="ECO:0000256" key="2">
    <source>
        <dbReference type="ARBA" id="ARBA00022448"/>
    </source>
</evidence>
<feature type="domain" description="Glutaredoxin" evidence="7">
    <location>
        <begin position="6"/>
        <end position="66"/>
    </location>
</feature>
<keyword evidence="9" id="KW-1185">Reference proteome</keyword>
<dbReference type="GO" id="GO:0005737">
    <property type="term" value="C:cytoplasm"/>
    <property type="evidence" value="ECO:0007669"/>
    <property type="project" value="TreeGrafter"/>
</dbReference>
<evidence type="ECO:0000256" key="6">
    <source>
        <dbReference type="RuleBase" id="RU364065"/>
    </source>
</evidence>
<organism evidence="8 9">
    <name type="scientific">Sulfuricella denitrificans (strain DSM 22764 / NBRC 105220 / skB26)</name>
    <dbReference type="NCBI Taxonomy" id="1163617"/>
    <lineage>
        <taxon>Bacteria</taxon>
        <taxon>Pseudomonadati</taxon>
        <taxon>Pseudomonadota</taxon>
        <taxon>Betaproteobacteria</taxon>
        <taxon>Nitrosomonadales</taxon>
        <taxon>Sulfuricellaceae</taxon>
        <taxon>Sulfuricella</taxon>
    </lineage>
</organism>
<accession>S6B7T3</accession>
<sequence length="87" mass="9378">MKMANVTMYCTAVCPYCTMAEKLLTAKGVKEINKIRVDLDPAQMGEMIAKTGRRTVPQIYIGSTHVGGFDDLSELDQGGGLAPLLAE</sequence>
<evidence type="ECO:0000256" key="1">
    <source>
        <dbReference type="ARBA" id="ARBA00007787"/>
    </source>
</evidence>
<dbReference type="CDD" id="cd03418">
    <property type="entry name" value="GRX_GRXb_1_3_like"/>
    <property type="match status" value="1"/>
</dbReference>
<keyword evidence="4" id="KW-1015">Disulfide bond</keyword>
<dbReference type="PROSITE" id="PS51354">
    <property type="entry name" value="GLUTAREDOXIN_2"/>
    <property type="match status" value="1"/>
</dbReference>
<dbReference type="GO" id="GO:0034599">
    <property type="term" value="P:cellular response to oxidative stress"/>
    <property type="evidence" value="ECO:0007669"/>
    <property type="project" value="TreeGrafter"/>
</dbReference>
<evidence type="ECO:0000259" key="7">
    <source>
        <dbReference type="Pfam" id="PF00462"/>
    </source>
</evidence>
<dbReference type="SUPFAM" id="SSF52833">
    <property type="entry name" value="Thioredoxin-like"/>
    <property type="match status" value="1"/>
</dbReference>
<dbReference type="GO" id="GO:0015038">
    <property type="term" value="F:glutathione disulfide oxidoreductase activity"/>
    <property type="evidence" value="ECO:0007669"/>
    <property type="project" value="UniProtKB-UniRule"/>
</dbReference>
<dbReference type="STRING" id="1163617.SCD_n02692"/>
<evidence type="ECO:0000256" key="5">
    <source>
        <dbReference type="ARBA" id="ARBA00023284"/>
    </source>
</evidence>
<name>S6B7T3_SULDS</name>
<dbReference type="KEGG" id="sdr:SCD_n02692"/>
<dbReference type="PROSITE" id="PS00195">
    <property type="entry name" value="GLUTAREDOXIN_1"/>
    <property type="match status" value="1"/>
</dbReference>
<keyword evidence="5 6" id="KW-0676">Redox-active center</keyword>
<evidence type="ECO:0000313" key="9">
    <source>
        <dbReference type="Proteomes" id="UP000015559"/>
    </source>
</evidence>
<dbReference type="GO" id="GO:0045454">
    <property type="term" value="P:cell redox homeostasis"/>
    <property type="evidence" value="ECO:0007669"/>
    <property type="project" value="InterPro"/>
</dbReference>
<dbReference type="InterPro" id="IPR002109">
    <property type="entry name" value="Glutaredoxin"/>
</dbReference>
<protein>
    <recommendedName>
        <fullName evidence="6">Glutaredoxin</fullName>
    </recommendedName>
</protein>
<dbReference type="InterPro" id="IPR011767">
    <property type="entry name" value="GLR_AS"/>
</dbReference>
<evidence type="ECO:0000256" key="3">
    <source>
        <dbReference type="ARBA" id="ARBA00022982"/>
    </source>
</evidence>
<dbReference type="Pfam" id="PF00462">
    <property type="entry name" value="Glutaredoxin"/>
    <property type="match status" value="1"/>
</dbReference>
<dbReference type="Proteomes" id="UP000015559">
    <property type="component" value="Chromosome"/>
</dbReference>
<dbReference type="Gene3D" id="3.40.30.10">
    <property type="entry name" value="Glutaredoxin"/>
    <property type="match status" value="1"/>
</dbReference>
<dbReference type="PRINTS" id="PR00160">
    <property type="entry name" value="GLUTAREDOXIN"/>
</dbReference>
<dbReference type="PANTHER" id="PTHR45694">
    <property type="entry name" value="GLUTAREDOXIN 2"/>
    <property type="match status" value="1"/>
</dbReference>
<dbReference type="InterPro" id="IPR036249">
    <property type="entry name" value="Thioredoxin-like_sf"/>
</dbReference>
<dbReference type="EMBL" id="AP013066">
    <property type="protein sequence ID" value="BAN36492.1"/>
    <property type="molecule type" value="Genomic_DNA"/>
</dbReference>
<keyword evidence="2 6" id="KW-0813">Transport</keyword>
<reference evidence="8 9" key="1">
    <citation type="journal article" date="2012" name="Appl. Environ. Microbiol.">
        <title>Draft genome sequence of a psychrotolerant sulfur-oxidizing bacterium, Sulfuricella denitrificans skB26, and proteomic insights into cold adaptation.</title>
        <authorList>
            <person name="Watanabe T."/>
            <person name="Kojima H."/>
            <person name="Fukui M."/>
        </authorList>
    </citation>
    <scope>NUCLEOTIDE SEQUENCE [LARGE SCALE GENOMIC DNA]</scope>
    <source>
        <strain evidence="9">skB26</strain>
    </source>
</reference>
<evidence type="ECO:0000313" key="8">
    <source>
        <dbReference type="EMBL" id="BAN36492.1"/>
    </source>
</evidence>
<keyword evidence="3 6" id="KW-0249">Electron transport</keyword>
<dbReference type="eggNOG" id="COG0695">
    <property type="taxonomic scope" value="Bacteria"/>
</dbReference>
<dbReference type="NCBIfam" id="TIGR02181">
    <property type="entry name" value="GRX_bact"/>
    <property type="match status" value="1"/>
</dbReference>